<evidence type="ECO:0000313" key="2">
    <source>
        <dbReference type="EMBL" id="OWQ98124.1"/>
    </source>
</evidence>
<dbReference type="AlphaFoldDB" id="A0A254MZA1"/>
<organism evidence="2 3">
    <name type="scientific">Roseateles puraquae</name>
    <dbReference type="NCBI Taxonomy" id="431059"/>
    <lineage>
        <taxon>Bacteria</taxon>
        <taxon>Pseudomonadati</taxon>
        <taxon>Pseudomonadota</taxon>
        <taxon>Betaproteobacteria</taxon>
        <taxon>Burkholderiales</taxon>
        <taxon>Sphaerotilaceae</taxon>
        <taxon>Roseateles</taxon>
    </lineage>
</organism>
<protein>
    <recommendedName>
        <fullName evidence="4">Lipoprotein</fullName>
    </recommendedName>
</protein>
<gene>
    <name evidence="2" type="ORF">CDO81_26580</name>
</gene>
<evidence type="ECO:0000313" key="3">
    <source>
        <dbReference type="Proteomes" id="UP000197446"/>
    </source>
</evidence>
<dbReference type="PROSITE" id="PS51257">
    <property type="entry name" value="PROKAR_LIPOPROTEIN"/>
    <property type="match status" value="1"/>
</dbReference>
<proteinExistence type="predicted"/>
<reference evidence="2 3" key="1">
    <citation type="journal article" date="2007" name="Int. J. Syst. Evol. Microbiol.">
        <title>Description of Pelomonas aquatica sp. nov. and Pelomonas puraquae sp. nov., isolated from industrial and haemodialysis water.</title>
        <authorList>
            <person name="Gomila M."/>
            <person name="Bowien B."/>
            <person name="Falsen E."/>
            <person name="Moore E.R."/>
            <person name="Lalucat J."/>
        </authorList>
    </citation>
    <scope>NUCLEOTIDE SEQUENCE [LARGE SCALE GENOMIC DNA]</scope>
    <source>
        <strain evidence="2 3">CCUG 52769</strain>
    </source>
</reference>
<evidence type="ECO:0008006" key="4">
    <source>
        <dbReference type="Google" id="ProtNLM"/>
    </source>
</evidence>
<accession>A0A254MZA1</accession>
<dbReference type="Proteomes" id="UP000197446">
    <property type="component" value="Unassembled WGS sequence"/>
</dbReference>
<sequence length="194" mass="20554">MTQRHGRLLTVLSLLLGLTACGSLPDEVTDVNGVPCMTFRKTHAPKRICAANPAPSAEVAREIKTFAPDPASAQVLVKLLDRAGATRALSLRVNGQAVADLVPGGLVRLRLSPGEHELAVAWGNQQATLSVQVRAGDVQFAEVGGRFRFWDVGFGWNAPDTEGARKRAASARVLADVDLRPQAANVSGSVTPTR</sequence>
<comment type="caution">
    <text evidence="2">The sequence shown here is derived from an EMBL/GenBank/DDBJ whole genome shotgun (WGS) entry which is preliminary data.</text>
</comment>
<dbReference type="EMBL" id="NISI01000022">
    <property type="protein sequence ID" value="OWQ98124.1"/>
    <property type="molecule type" value="Genomic_DNA"/>
</dbReference>
<keyword evidence="3" id="KW-1185">Reference proteome</keyword>
<keyword evidence="1" id="KW-0732">Signal</keyword>
<name>A0A254MZA1_9BURK</name>
<feature type="signal peptide" evidence="1">
    <location>
        <begin position="1"/>
        <end position="22"/>
    </location>
</feature>
<feature type="chain" id="PRO_5012264958" description="Lipoprotein" evidence="1">
    <location>
        <begin position="23"/>
        <end position="194"/>
    </location>
</feature>
<evidence type="ECO:0000256" key="1">
    <source>
        <dbReference type="SAM" id="SignalP"/>
    </source>
</evidence>